<organism evidence="5 6">
    <name type="scientific">Odynerus spinipes</name>
    <dbReference type="NCBI Taxonomy" id="1348599"/>
    <lineage>
        <taxon>Eukaryota</taxon>
        <taxon>Metazoa</taxon>
        <taxon>Ecdysozoa</taxon>
        <taxon>Arthropoda</taxon>
        <taxon>Hexapoda</taxon>
        <taxon>Insecta</taxon>
        <taxon>Pterygota</taxon>
        <taxon>Neoptera</taxon>
        <taxon>Endopterygota</taxon>
        <taxon>Hymenoptera</taxon>
        <taxon>Apocrita</taxon>
        <taxon>Aculeata</taxon>
        <taxon>Vespoidea</taxon>
        <taxon>Vespidae</taxon>
        <taxon>Eumeninae</taxon>
        <taxon>Odynerus</taxon>
    </lineage>
</organism>
<dbReference type="GO" id="GO:0031012">
    <property type="term" value="C:extracellular matrix"/>
    <property type="evidence" value="ECO:0007669"/>
    <property type="project" value="TreeGrafter"/>
</dbReference>
<protein>
    <submittedName>
        <fullName evidence="5">Uncharacterized protein</fullName>
    </submittedName>
</protein>
<evidence type="ECO:0000256" key="2">
    <source>
        <dbReference type="PROSITE-ProRule" id="PRU00497"/>
    </source>
</evidence>
<dbReference type="InterPro" id="IPR031311">
    <property type="entry name" value="CHIT_BIND_RR_consensus"/>
</dbReference>
<feature type="signal peptide" evidence="4">
    <location>
        <begin position="1"/>
        <end position="17"/>
    </location>
</feature>
<reference evidence="5" key="2">
    <citation type="journal article" date="2023" name="Commun. Biol.">
        <title>Intrasexual cuticular hydrocarbon dimorphism in a wasp sheds light on hydrocarbon biosynthesis genes in Hymenoptera.</title>
        <authorList>
            <person name="Moris V.C."/>
            <person name="Podsiadlowski L."/>
            <person name="Martin S."/>
            <person name="Oeyen J.P."/>
            <person name="Donath A."/>
            <person name="Petersen M."/>
            <person name="Wilbrandt J."/>
            <person name="Misof B."/>
            <person name="Liedtke D."/>
            <person name="Thamm M."/>
            <person name="Scheiner R."/>
            <person name="Schmitt T."/>
            <person name="Niehuis O."/>
        </authorList>
    </citation>
    <scope>NUCLEOTIDE SEQUENCE</scope>
    <source>
        <strain evidence="5">GBR_01_08_01A</strain>
    </source>
</reference>
<feature type="compositionally biased region" description="Low complexity" evidence="3">
    <location>
        <begin position="232"/>
        <end position="246"/>
    </location>
</feature>
<evidence type="ECO:0000313" key="5">
    <source>
        <dbReference type="EMBL" id="KAK2582071.1"/>
    </source>
</evidence>
<evidence type="ECO:0000313" key="6">
    <source>
        <dbReference type="Proteomes" id="UP001258017"/>
    </source>
</evidence>
<gene>
    <name evidence="5" type="ORF">KPH14_002775</name>
</gene>
<evidence type="ECO:0000256" key="3">
    <source>
        <dbReference type="SAM" id="MobiDB-lite"/>
    </source>
</evidence>
<comment type="caution">
    <text evidence="5">The sequence shown here is derived from an EMBL/GenBank/DDBJ whole genome shotgun (WGS) entry which is preliminary data.</text>
</comment>
<reference evidence="5" key="1">
    <citation type="submission" date="2021-08" db="EMBL/GenBank/DDBJ databases">
        <authorList>
            <person name="Misof B."/>
            <person name="Oliver O."/>
            <person name="Podsiadlowski L."/>
            <person name="Donath A."/>
            <person name="Peters R."/>
            <person name="Mayer C."/>
            <person name="Rust J."/>
            <person name="Gunkel S."/>
            <person name="Lesny P."/>
            <person name="Martin S."/>
            <person name="Oeyen J.P."/>
            <person name="Petersen M."/>
            <person name="Panagiotis P."/>
            <person name="Wilbrandt J."/>
            <person name="Tanja T."/>
        </authorList>
    </citation>
    <scope>NUCLEOTIDE SEQUENCE</scope>
    <source>
        <strain evidence="5">GBR_01_08_01A</strain>
        <tissue evidence="5">Thorax + abdomen</tissue>
    </source>
</reference>
<dbReference type="PRINTS" id="PR00947">
    <property type="entry name" value="CUTICLE"/>
</dbReference>
<feature type="region of interest" description="Disordered" evidence="3">
    <location>
        <begin position="232"/>
        <end position="261"/>
    </location>
</feature>
<dbReference type="PROSITE" id="PS00233">
    <property type="entry name" value="CHIT_BIND_RR_1"/>
    <property type="match status" value="1"/>
</dbReference>
<accession>A0AAD9RLV9</accession>
<dbReference type="Pfam" id="PF00379">
    <property type="entry name" value="Chitin_bind_4"/>
    <property type="match status" value="1"/>
</dbReference>
<dbReference type="InterPro" id="IPR051217">
    <property type="entry name" value="Insect_Cuticle_Struc_Prot"/>
</dbReference>
<dbReference type="InterPro" id="IPR000618">
    <property type="entry name" value="Insect_cuticle"/>
</dbReference>
<dbReference type="PROSITE" id="PS51155">
    <property type="entry name" value="CHIT_BIND_RR_2"/>
    <property type="match status" value="1"/>
</dbReference>
<dbReference type="EMBL" id="JAIFRP010000034">
    <property type="protein sequence ID" value="KAK2582071.1"/>
    <property type="molecule type" value="Genomic_DNA"/>
</dbReference>
<dbReference type="GO" id="GO:0042302">
    <property type="term" value="F:structural constituent of cuticle"/>
    <property type="evidence" value="ECO:0007669"/>
    <property type="project" value="UniProtKB-UniRule"/>
</dbReference>
<sequence>MAGKLVVFLGLAVFGHCAVVPAAVPAVAAVPAARLEEFDATPQYSFAYDVQDALTGDSKAQYETRNGDIVQGSYSLIEADGTRRIVQYTADPVNGFNAVVSREPATALAAIAAPFLPYRPAVSPAVGVAPVPAPVAPAIPATGPDSDVEVVEARTGPLRKAPAPRELELQQQQRQQQLEQIRQQQQRQQEQQQQQLQQLRQIQEQQEQSRRQIQQQVRQQQQQQQQQQQNQQQDQRQQQEGQQEEQQQQEEQPEQRSTPVRALASPLQPRLGQIETAQRLVQLPANRAIATYPAYSAYTAAYSSPFAYAAPFSGLTYAPALL</sequence>
<dbReference type="AlphaFoldDB" id="A0AAD9RLV9"/>
<evidence type="ECO:0000256" key="4">
    <source>
        <dbReference type="SAM" id="SignalP"/>
    </source>
</evidence>
<proteinExistence type="predicted"/>
<keyword evidence="6" id="KW-1185">Reference proteome</keyword>
<dbReference type="GO" id="GO:0005615">
    <property type="term" value="C:extracellular space"/>
    <property type="evidence" value="ECO:0007669"/>
    <property type="project" value="TreeGrafter"/>
</dbReference>
<dbReference type="Proteomes" id="UP001258017">
    <property type="component" value="Unassembled WGS sequence"/>
</dbReference>
<feature type="chain" id="PRO_5042024593" evidence="4">
    <location>
        <begin position="18"/>
        <end position="322"/>
    </location>
</feature>
<name>A0AAD9RLV9_9HYME</name>
<keyword evidence="4" id="KW-0732">Signal</keyword>
<keyword evidence="1 2" id="KW-0193">Cuticle</keyword>
<evidence type="ECO:0000256" key="1">
    <source>
        <dbReference type="ARBA" id="ARBA00022460"/>
    </source>
</evidence>
<dbReference type="PANTHER" id="PTHR12236">
    <property type="entry name" value="STRUCTURAL CONTITUENT OF CUTICLE"/>
    <property type="match status" value="1"/>
</dbReference>
<dbReference type="PANTHER" id="PTHR12236:SF75">
    <property type="entry name" value="CUTICULAR PROTEIN 62BB, ISOFORM A"/>
    <property type="match status" value="1"/>
</dbReference>